<accession>A0A9D1ST97</accession>
<dbReference type="EMBL" id="DVNZ01000160">
    <property type="protein sequence ID" value="HIU94510.1"/>
    <property type="molecule type" value="Genomic_DNA"/>
</dbReference>
<reference evidence="1" key="1">
    <citation type="submission" date="2020-10" db="EMBL/GenBank/DDBJ databases">
        <authorList>
            <person name="Gilroy R."/>
        </authorList>
    </citation>
    <scope>NUCLEOTIDE SEQUENCE</scope>
    <source>
        <strain evidence="1">ChiGjej2B2-16831</strain>
    </source>
</reference>
<dbReference type="Pfam" id="PF24175">
    <property type="entry name" value="SU10_adaptor"/>
    <property type="match status" value="1"/>
</dbReference>
<gene>
    <name evidence="1" type="ORF">IAD24_05050</name>
</gene>
<dbReference type="InterPro" id="IPR056209">
    <property type="entry name" value="SU10_adaptor"/>
</dbReference>
<reference evidence="1" key="2">
    <citation type="journal article" date="2021" name="PeerJ">
        <title>Extensive microbial diversity within the chicken gut microbiome revealed by metagenomics and culture.</title>
        <authorList>
            <person name="Gilroy R."/>
            <person name="Ravi A."/>
            <person name="Getino M."/>
            <person name="Pursley I."/>
            <person name="Horton D.L."/>
            <person name="Alikhan N.F."/>
            <person name="Baker D."/>
            <person name="Gharbi K."/>
            <person name="Hall N."/>
            <person name="Watson M."/>
            <person name="Adriaenssens E.M."/>
            <person name="Foster-Nyarko E."/>
            <person name="Jarju S."/>
            <person name="Secka A."/>
            <person name="Antonio M."/>
            <person name="Oren A."/>
            <person name="Chaudhuri R.R."/>
            <person name="La Ragione R."/>
            <person name="Hildebrand F."/>
            <person name="Pallen M.J."/>
        </authorList>
    </citation>
    <scope>NUCLEOTIDE SEQUENCE</scope>
    <source>
        <strain evidence="1">ChiGjej2B2-16831</strain>
    </source>
</reference>
<protein>
    <submittedName>
        <fullName evidence="1">Uncharacterized protein</fullName>
    </submittedName>
</protein>
<name>A0A9D1ST97_9FIRM</name>
<comment type="caution">
    <text evidence="1">The sequence shown here is derived from an EMBL/GenBank/DDBJ whole genome shotgun (WGS) entry which is preliminary data.</text>
</comment>
<proteinExistence type="predicted"/>
<sequence length="179" mass="19534">MTLQELLTAVLQQLDRSTDAQTLETWRDKLTRYLNDAMVDLSGAVQPRRTETVSITGGAIDLTLLERPLVKAVALARGGARLPFYYGAGTHLLHVPGVPDGAAELTYRYMPRMLAADTDVPDLPEYSHGALVTYAVARERAAGDAAAAAQAGFALYQQMRRALRAHSGELDAYRIENAY</sequence>
<organism evidence="1 2">
    <name type="scientific">Candidatus Aphodomorpha intestinavium</name>
    <dbReference type="NCBI Taxonomy" id="2840672"/>
    <lineage>
        <taxon>Bacteria</taxon>
        <taxon>Bacillati</taxon>
        <taxon>Bacillota</taxon>
        <taxon>Clostridia</taxon>
        <taxon>Eubacteriales</taxon>
        <taxon>Candidatus Aphodomorpha</taxon>
    </lineage>
</organism>
<evidence type="ECO:0000313" key="1">
    <source>
        <dbReference type="EMBL" id="HIU94510.1"/>
    </source>
</evidence>
<dbReference type="Proteomes" id="UP000824128">
    <property type="component" value="Unassembled WGS sequence"/>
</dbReference>
<evidence type="ECO:0000313" key="2">
    <source>
        <dbReference type="Proteomes" id="UP000824128"/>
    </source>
</evidence>
<dbReference type="AlphaFoldDB" id="A0A9D1ST97"/>